<proteinExistence type="predicted"/>
<name>A0A821E228_9BILA</name>
<gene>
    <name evidence="3" type="ORF">HFQ381_LOCUS34613</name>
    <name evidence="2" type="ORF">LUA448_LOCUS31425</name>
</gene>
<sequence length="58" mass="6711">LITERDALVEQHALQSADKQENSPELTESFIGQHDANEENQSLKEIIRQQAEQHRELD</sequence>
<dbReference type="Proteomes" id="UP000663833">
    <property type="component" value="Unassembled WGS sequence"/>
</dbReference>
<evidence type="ECO:0000313" key="2">
    <source>
        <dbReference type="EMBL" id="CAF3621001.1"/>
    </source>
</evidence>
<evidence type="ECO:0000313" key="3">
    <source>
        <dbReference type="EMBL" id="CAF4628689.1"/>
    </source>
</evidence>
<feature type="region of interest" description="Disordered" evidence="1">
    <location>
        <begin position="13"/>
        <end position="58"/>
    </location>
</feature>
<feature type="non-terminal residue" evidence="3">
    <location>
        <position position="58"/>
    </location>
</feature>
<organism evidence="3 4">
    <name type="scientific">Rotaria socialis</name>
    <dbReference type="NCBI Taxonomy" id="392032"/>
    <lineage>
        <taxon>Eukaryota</taxon>
        <taxon>Metazoa</taxon>
        <taxon>Spiralia</taxon>
        <taxon>Gnathifera</taxon>
        <taxon>Rotifera</taxon>
        <taxon>Eurotatoria</taxon>
        <taxon>Bdelloidea</taxon>
        <taxon>Philodinida</taxon>
        <taxon>Philodinidae</taxon>
        <taxon>Rotaria</taxon>
    </lineage>
</organism>
<comment type="caution">
    <text evidence="3">The sequence shown here is derived from an EMBL/GenBank/DDBJ whole genome shotgun (WGS) entry which is preliminary data.</text>
</comment>
<feature type="non-terminal residue" evidence="3">
    <location>
        <position position="1"/>
    </location>
</feature>
<feature type="compositionally biased region" description="Basic and acidic residues" evidence="1">
    <location>
        <begin position="35"/>
        <end position="58"/>
    </location>
</feature>
<dbReference type="EMBL" id="CAJOBO010017612">
    <property type="protein sequence ID" value="CAF4628689.1"/>
    <property type="molecule type" value="Genomic_DNA"/>
</dbReference>
<dbReference type="Proteomes" id="UP000663851">
    <property type="component" value="Unassembled WGS sequence"/>
</dbReference>
<accession>A0A821E228</accession>
<evidence type="ECO:0000313" key="4">
    <source>
        <dbReference type="Proteomes" id="UP000663851"/>
    </source>
</evidence>
<evidence type="ECO:0000256" key="1">
    <source>
        <dbReference type="SAM" id="MobiDB-lite"/>
    </source>
</evidence>
<protein>
    <submittedName>
        <fullName evidence="3">Uncharacterized protein</fullName>
    </submittedName>
</protein>
<dbReference type="EMBL" id="CAJNYD010004663">
    <property type="protein sequence ID" value="CAF3621001.1"/>
    <property type="molecule type" value="Genomic_DNA"/>
</dbReference>
<dbReference type="AlphaFoldDB" id="A0A821E228"/>
<reference evidence="3" key="1">
    <citation type="submission" date="2021-02" db="EMBL/GenBank/DDBJ databases">
        <authorList>
            <person name="Nowell W R."/>
        </authorList>
    </citation>
    <scope>NUCLEOTIDE SEQUENCE</scope>
</reference>